<gene>
    <name evidence="3" type="ORF">CXZ10_20985</name>
</gene>
<evidence type="ECO:0000313" key="3">
    <source>
        <dbReference type="EMBL" id="PKR87184.1"/>
    </source>
</evidence>
<evidence type="ECO:0000313" key="4">
    <source>
        <dbReference type="Proteomes" id="UP000233491"/>
    </source>
</evidence>
<dbReference type="Gene3D" id="3.30.420.40">
    <property type="match status" value="2"/>
</dbReference>
<dbReference type="PROSITE" id="PS01125">
    <property type="entry name" value="ROK"/>
    <property type="match status" value="1"/>
</dbReference>
<dbReference type="PANTHER" id="PTHR18964:SF173">
    <property type="entry name" value="GLUCOKINASE"/>
    <property type="match status" value="1"/>
</dbReference>
<feature type="region of interest" description="Disordered" evidence="2">
    <location>
        <begin position="1"/>
        <end position="20"/>
    </location>
</feature>
<dbReference type="SUPFAM" id="SSF53067">
    <property type="entry name" value="Actin-like ATPase domain"/>
    <property type="match status" value="1"/>
</dbReference>
<dbReference type="PANTHER" id="PTHR18964">
    <property type="entry name" value="ROK (REPRESSOR, ORF, KINASE) FAMILY"/>
    <property type="match status" value="1"/>
</dbReference>
<organism evidence="3 4">
    <name type="scientific">Pleomorphomonas diazotrophica</name>
    <dbReference type="NCBI Taxonomy" id="1166257"/>
    <lineage>
        <taxon>Bacteria</taxon>
        <taxon>Pseudomonadati</taxon>
        <taxon>Pseudomonadota</taxon>
        <taxon>Alphaproteobacteria</taxon>
        <taxon>Hyphomicrobiales</taxon>
        <taxon>Pleomorphomonadaceae</taxon>
        <taxon>Pleomorphomonas</taxon>
    </lineage>
</organism>
<dbReference type="Gene3D" id="1.10.10.10">
    <property type="entry name" value="Winged helix-like DNA-binding domain superfamily/Winged helix DNA-binding domain"/>
    <property type="match status" value="1"/>
</dbReference>
<proteinExistence type="inferred from homology"/>
<sequence length="429" mass="46362">MTVRGDGSRRVSVGKADSDHVRRQNRSLVLSALRRREPIARVDLGAETHLSPATITAITADLIAEGLVEARDDEVESGEAQAEPARRGRPRVMLRLDPTAGYVLAAKISRDSIVLQLADFDGRIIDRQEAIVPTYEETRDGFPVKLAGLLGRIVADNGIDFRQVAEIAIGAQGFVDTNTGSVMWSPAFSVRDMRLVEPLKALTGRNCILSNDANMIAQALHEANPDIYSGTFAVIFVDQGVGAGLFVGDRLHHGAAGSAAEFGHMNHLPNGALCQCGRRGCLEAYIADYAIHRQALGLPEDAPPLSVRPTQGELIAHEAAAYAGDEAMRAIYDRAGEALGYGLARLMALINPSRIVLTGGSVRAYPLFEAGLKAAIESALVEDLRRSTVIETLPWQTDMIMTGLVSYMLTRLDREVFANPAEARRFRVG</sequence>
<comment type="caution">
    <text evidence="3">The sequence shown here is derived from an EMBL/GenBank/DDBJ whole genome shotgun (WGS) entry which is preliminary data.</text>
</comment>
<dbReference type="SUPFAM" id="SSF46785">
    <property type="entry name" value="Winged helix' DNA-binding domain"/>
    <property type="match status" value="1"/>
</dbReference>
<dbReference type="OrthoDB" id="9810372at2"/>
<dbReference type="RefSeq" id="WP_101291330.1">
    <property type="nucleotide sequence ID" value="NZ_FOUQ01000019.1"/>
</dbReference>
<name>A0A1I4WPG1_9HYPH</name>
<dbReference type="InterPro" id="IPR049874">
    <property type="entry name" value="ROK_cs"/>
</dbReference>
<dbReference type="Proteomes" id="UP000233491">
    <property type="component" value="Unassembled WGS sequence"/>
</dbReference>
<evidence type="ECO:0000256" key="2">
    <source>
        <dbReference type="SAM" id="MobiDB-lite"/>
    </source>
</evidence>
<dbReference type="InterPro" id="IPR000600">
    <property type="entry name" value="ROK"/>
</dbReference>
<dbReference type="InterPro" id="IPR036390">
    <property type="entry name" value="WH_DNA-bd_sf"/>
</dbReference>
<dbReference type="InterPro" id="IPR043129">
    <property type="entry name" value="ATPase_NBD"/>
</dbReference>
<dbReference type="EMBL" id="PJNW01000024">
    <property type="protein sequence ID" value="PKR87184.1"/>
    <property type="molecule type" value="Genomic_DNA"/>
</dbReference>
<dbReference type="AlphaFoldDB" id="A0A1I4WPG1"/>
<evidence type="ECO:0000256" key="1">
    <source>
        <dbReference type="ARBA" id="ARBA00006479"/>
    </source>
</evidence>
<dbReference type="InterPro" id="IPR036388">
    <property type="entry name" value="WH-like_DNA-bd_sf"/>
</dbReference>
<dbReference type="Pfam" id="PF00480">
    <property type="entry name" value="ROK"/>
    <property type="match status" value="1"/>
</dbReference>
<accession>A0A1I4WPG1</accession>
<protein>
    <submittedName>
        <fullName evidence="3">Xyl repressor</fullName>
    </submittedName>
</protein>
<reference evidence="3 4" key="1">
    <citation type="submission" date="2017-12" db="EMBL/GenBank/DDBJ databases">
        <title>Anaerobic carbon monoxide metabolism by Pleomorphomonas carboxyditropha sp. nov., a new mesophilic hydrogenogenic carboxidotroph.</title>
        <authorList>
            <person name="Esquivel-Elizondo S."/>
            <person name="Krajmalnik-Brown R."/>
        </authorList>
    </citation>
    <scope>NUCLEOTIDE SEQUENCE [LARGE SCALE GENOMIC DNA]</scope>
    <source>
        <strain evidence="3 4">R5-392</strain>
    </source>
</reference>
<comment type="similarity">
    <text evidence="1">Belongs to the ROK (NagC/XylR) family.</text>
</comment>
<keyword evidence="4" id="KW-1185">Reference proteome</keyword>